<reference evidence="10 11" key="1">
    <citation type="submission" date="2019-01" db="EMBL/GenBank/DDBJ databases">
        <title>Genome sequence of Salinicola endophyticus REST5.</title>
        <authorList>
            <person name="Nascimento F.X."/>
        </authorList>
    </citation>
    <scope>NUCLEOTIDE SEQUENCE [LARGE SCALE GENOMIC DNA]</scope>
    <source>
        <strain evidence="10 11">REST5</strain>
    </source>
</reference>
<keyword evidence="11" id="KW-1185">Reference proteome</keyword>
<dbReference type="Pfam" id="PF07291">
    <property type="entry name" value="MauE"/>
    <property type="match status" value="1"/>
</dbReference>
<evidence type="ECO:0000256" key="1">
    <source>
        <dbReference type="ARBA" id="ARBA00003475"/>
    </source>
</evidence>
<evidence type="ECO:0000313" key="10">
    <source>
        <dbReference type="EMBL" id="WFF43705.1"/>
    </source>
</evidence>
<feature type="transmembrane region" description="Helical" evidence="8">
    <location>
        <begin position="68"/>
        <end position="88"/>
    </location>
</feature>
<evidence type="ECO:0000259" key="9">
    <source>
        <dbReference type="Pfam" id="PF07291"/>
    </source>
</evidence>
<evidence type="ECO:0000256" key="5">
    <source>
        <dbReference type="ARBA" id="ARBA00022692"/>
    </source>
</evidence>
<name>A0ABY8FP97_9GAMM</name>
<proteinExistence type="predicted"/>
<evidence type="ECO:0000256" key="6">
    <source>
        <dbReference type="ARBA" id="ARBA00022989"/>
    </source>
</evidence>
<dbReference type="Proteomes" id="UP001321526">
    <property type="component" value="Chromosome"/>
</dbReference>
<dbReference type="PANTHER" id="PTHR36974">
    <property type="entry name" value="MEMBRANE PROTEIN-RELATED"/>
    <property type="match status" value="1"/>
</dbReference>
<comment type="subcellular location">
    <subcellularLocation>
        <location evidence="2">Membrane</location>
        <topology evidence="2">Multi-pass membrane protein</topology>
    </subcellularLocation>
</comment>
<evidence type="ECO:0000256" key="7">
    <source>
        <dbReference type="ARBA" id="ARBA00023136"/>
    </source>
</evidence>
<evidence type="ECO:0000256" key="8">
    <source>
        <dbReference type="SAM" id="Phobius"/>
    </source>
</evidence>
<dbReference type="EMBL" id="CP035631">
    <property type="protein sequence ID" value="WFF43705.1"/>
    <property type="molecule type" value="Genomic_DNA"/>
</dbReference>
<comment type="pathway">
    <text evidence="3">One-carbon metabolism; methylamine degradation.</text>
</comment>
<feature type="transmembrane region" description="Helical" evidence="8">
    <location>
        <begin position="100"/>
        <end position="122"/>
    </location>
</feature>
<protein>
    <recommendedName>
        <fullName evidence="4">Methylamine utilization protein MauE</fullName>
    </recommendedName>
</protein>
<organism evidence="10 11">
    <name type="scientific">Salinicola endophyticus</name>
    <dbReference type="NCBI Taxonomy" id="1949083"/>
    <lineage>
        <taxon>Bacteria</taxon>
        <taxon>Pseudomonadati</taxon>
        <taxon>Pseudomonadota</taxon>
        <taxon>Gammaproteobacteria</taxon>
        <taxon>Oceanospirillales</taxon>
        <taxon>Halomonadaceae</taxon>
        <taxon>Salinicola</taxon>
    </lineage>
</organism>
<feature type="domain" description="Methylamine utilisation protein MauE" evidence="9">
    <location>
        <begin position="4"/>
        <end position="90"/>
    </location>
</feature>
<sequence>MPWGRWVCLGFVLLWFTLGGIAHFLYADAMVTIIPPALPWPRLAVWVSGVFELLGVVGLLLPRWRRLAGWGLVLLTLCVTPANVYMWLHADAFPAVPGWLLLWRLPFQLWILFAIVVGAGLWRRRDRQG</sequence>
<keyword evidence="5 8" id="KW-0812">Transmembrane</keyword>
<keyword evidence="7 8" id="KW-0472">Membrane</keyword>
<evidence type="ECO:0000313" key="11">
    <source>
        <dbReference type="Proteomes" id="UP001321526"/>
    </source>
</evidence>
<evidence type="ECO:0000256" key="4">
    <source>
        <dbReference type="ARBA" id="ARBA00019078"/>
    </source>
</evidence>
<feature type="transmembrane region" description="Helical" evidence="8">
    <location>
        <begin position="43"/>
        <end position="61"/>
    </location>
</feature>
<evidence type="ECO:0000256" key="3">
    <source>
        <dbReference type="ARBA" id="ARBA00004856"/>
    </source>
</evidence>
<accession>A0ABY8FP97</accession>
<comment type="function">
    <text evidence="1">May be specifically involved in the processing, transport, and/or maturation of the MADH beta-subunit.</text>
</comment>
<evidence type="ECO:0000256" key="2">
    <source>
        <dbReference type="ARBA" id="ARBA00004141"/>
    </source>
</evidence>
<dbReference type="PANTHER" id="PTHR36974:SF1">
    <property type="entry name" value="DOXX FAMILY MEMBRANE PROTEIN"/>
    <property type="match status" value="1"/>
</dbReference>
<gene>
    <name evidence="10" type="ORF">EVC62_17765</name>
</gene>
<dbReference type="InterPro" id="IPR009908">
    <property type="entry name" value="Methylamine_util_MauE"/>
</dbReference>
<keyword evidence="6 8" id="KW-1133">Transmembrane helix</keyword>